<name>A0A6L2NRR1_TANCI</name>
<sequence>MILIDIISVNYIGENCELLYITTPSSATISIAFFSNDVVHDFQENYDDEDEEEVSDDEEVTHVNVLMALADDELTIGKNHAQIGEWIDITMRKVERLNPYNKLQNFNTKGILVPEIQAVNEYLKPTKTSTNPESSKDSEAESLNPLPPLKNLQGASLRSKVDSLTFQPHSPKERLGSGIMKHTNTKTQDSLNKSVSGTVTVSKTEPTTPLVSTEVKKT</sequence>
<evidence type="ECO:0000256" key="1">
    <source>
        <dbReference type="SAM" id="MobiDB-lite"/>
    </source>
</evidence>
<dbReference type="AlphaFoldDB" id="A0A6L2NRR1"/>
<feature type="compositionally biased region" description="Polar residues" evidence="1">
    <location>
        <begin position="185"/>
        <end position="211"/>
    </location>
</feature>
<gene>
    <name evidence="2" type="ORF">Tci_059730</name>
</gene>
<feature type="region of interest" description="Disordered" evidence="1">
    <location>
        <begin position="125"/>
        <end position="154"/>
    </location>
</feature>
<evidence type="ECO:0000313" key="2">
    <source>
        <dbReference type="EMBL" id="GEU87752.1"/>
    </source>
</evidence>
<proteinExistence type="predicted"/>
<evidence type="ECO:0008006" key="3">
    <source>
        <dbReference type="Google" id="ProtNLM"/>
    </source>
</evidence>
<comment type="caution">
    <text evidence="2">The sequence shown here is derived from an EMBL/GenBank/DDBJ whole genome shotgun (WGS) entry which is preliminary data.</text>
</comment>
<feature type="region of interest" description="Disordered" evidence="1">
    <location>
        <begin position="166"/>
        <end position="218"/>
    </location>
</feature>
<dbReference type="EMBL" id="BKCJ010009605">
    <property type="protein sequence ID" value="GEU87752.1"/>
    <property type="molecule type" value="Genomic_DNA"/>
</dbReference>
<reference evidence="2" key="1">
    <citation type="journal article" date="2019" name="Sci. Rep.">
        <title>Draft genome of Tanacetum cinerariifolium, the natural source of mosquito coil.</title>
        <authorList>
            <person name="Yamashiro T."/>
            <person name="Shiraishi A."/>
            <person name="Satake H."/>
            <person name="Nakayama K."/>
        </authorList>
    </citation>
    <scope>NUCLEOTIDE SEQUENCE</scope>
</reference>
<organism evidence="2">
    <name type="scientific">Tanacetum cinerariifolium</name>
    <name type="common">Dalmatian daisy</name>
    <name type="synonym">Chrysanthemum cinerariifolium</name>
    <dbReference type="NCBI Taxonomy" id="118510"/>
    <lineage>
        <taxon>Eukaryota</taxon>
        <taxon>Viridiplantae</taxon>
        <taxon>Streptophyta</taxon>
        <taxon>Embryophyta</taxon>
        <taxon>Tracheophyta</taxon>
        <taxon>Spermatophyta</taxon>
        <taxon>Magnoliopsida</taxon>
        <taxon>eudicotyledons</taxon>
        <taxon>Gunneridae</taxon>
        <taxon>Pentapetalae</taxon>
        <taxon>asterids</taxon>
        <taxon>campanulids</taxon>
        <taxon>Asterales</taxon>
        <taxon>Asteraceae</taxon>
        <taxon>Asteroideae</taxon>
        <taxon>Anthemideae</taxon>
        <taxon>Anthemidinae</taxon>
        <taxon>Tanacetum</taxon>
    </lineage>
</organism>
<accession>A0A6L2NRR1</accession>
<protein>
    <recommendedName>
        <fullName evidence="3">Retrovirus-related Pol polyprotein from transposon TNT 1-94</fullName>
    </recommendedName>
</protein>